<dbReference type="CDD" id="cd02440">
    <property type="entry name" value="AdoMet_MTases"/>
    <property type="match status" value="1"/>
</dbReference>
<accession>A0AA35UI70</accession>
<dbReference type="Pfam" id="PF08241">
    <property type="entry name" value="Methyltransf_11"/>
    <property type="match status" value="1"/>
</dbReference>
<evidence type="ECO:0000313" key="2">
    <source>
        <dbReference type="EMBL" id="CAI8723602.1"/>
    </source>
</evidence>
<keyword evidence="2" id="KW-0808">Transferase</keyword>
<keyword evidence="2" id="KW-0489">Methyltransferase</keyword>
<dbReference type="InterPro" id="IPR013216">
    <property type="entry name" value="Methyltransf_11"/>
</dbReference>
<proteinExistence type="predicted"/>
<evidence type="ECO:0000259" key="1">
    <source>
        <dbReference type="Pfam" id="PF08241"/>
    </source>
</evidence>
<reference evidence="2" key="1">
    <citation type="submission" date="2023-03" db="EMBL/GenBank/DDBJ databases">
        <authorList>
            <person name="Pearce D."/>
        </authorList>
    </citation>
    <scope>NUCLEOTIDE SEQUENCE</scope>
    <source>
        <strain evidence="2">Mc</strain>
    </source>
</reference>
<organism evidence="2 3">
    <name type="scientific">Methylococcus capsulatus</name>
    <dbReference type="NCBI Taxonomy" id="414"/>
    <lineage>
        <taxon>Bacteria</taxon>
        <taxon>Pseudomonadati</taxon>
        <taxon>Pseudomonadota</taxon>
        <taxon>Gammaproteobacteria</taxon>
        <taxon>Methylococcales</taxon>
        <taxon>Methylococcaceae</taxon>
        <taxon>Methylococcus</taxon>
    </lineage>
</organism>
<dbReference type="AlphaFoldDB" id="A0AA35UI70"/>
<sequence>MISQNHGNRRSYNWLAYDASDKFLEKLTPFYKGTLYDLGAGESPYKDFFLQHADDYIAVDWAGSYHAIRADIVADLNAHLPIDSGAADTVVSLSVLEHLREPQTMLDEAFRILKPGGGLVLQVPWQWWIHEAPHDFFRYTPYGLEYLLKQAGFIDIQVEPQAGFFTMMVLKLNYFSLRLIRGPRPLRWMLRGIFGGMWYLGQKLAPSLDKLDRNWALEASGYFVTARKP</sequence>
<dbReference type="PANTHER" id="PTHR43861">
    <property type="entry name" value="TRANS-ACONITATE 2-METHYLTRANSFERASE-RELATED"/>
    <property type="match status" value="1"/>
</dbReference>
<dbReference type="SUPFAM" id="SSF53335">
    <property type="entry name" value="S-adenosyl-L-methionine-dependent methyltransferases"/>
    <property type="match status" value="1"/>
</dbReference>
<feature type="domain" description="Methyltransferase type 11" evidence="1">
    <location>
        <begin position="37"/>
        <end position="120"/>
    </location>
</feature>
<dbReference type="Proteomes" id="UP001158598">
    <property type="component" value="Chromosome"/>
</dbReference>
<dbReference type="GO" id="GO:0032259">
    <property type="term" value="P:methylation"/>
    <property type="evidence" value="ECO:0007669"/>
    <property type="project" value="UniProtKB-KW"/>
</dbReference>
<dbReference type="InterPro" id="IPR029063">
    <property type="entry name" value="SAM-dependent_MTases_sf"/>
</dbReference>
<name>A0AA35UI70_METCP</name>
<dbReference type="EMBL" id="OX458332">
    <property type="protein sequence ID" value="CAI8723602.1"/>
    <property type="molecule type" value="Genomic_DNA"/>
</dbReference>
<protein>
    <submittedName>
        <fullName evidence="2">Methyltransferase family protein</fullName>
    </submittedName>
</protein>
<dbReference type="Gene3D" id="3.40.50.150">
    <property type="entry name" value="Vaccinia Virus protein VP39"/>
    <property type="match status" value="1"/>
</dbReference>
<gene>
    <name evidence="2" type="ORF">MCNOR_0140</name>
</gene>
<evidence type="ECO:0000313" key="3">
    <source>
        <dbReference type="Proteomes" id="UP001158598"/>
    </source>
</evidence>
<dbReference type="GO" id="GO:0008757">
    <property type="term" value="F:S-adenosylmethionine-dependent methyltransferase activity"/>
    <property type="evidence" value="ECO:0007669"/>
    <property type="project" value="InterPro"/>
</dbReference>
<dbReference type="RefSeq" id="WP_282213428.1">
    <property type="nucleotide sequence ID" value="NZ_OX458332.1"/>
</dbReference>